<proteinExistence type="predicted"/>
<dbReference type="Proteomes" id="UP000268162">
    <property type="component" value="Unassembled WGS sequence"/>
</dbReference>
<accession>A0A4P9ZV22</accession>
<dbReference type="InterPro" id="IPR001810">
    <property type="entry name" value="F-box_dom"/>
</dbReference>
<evidence type="ECO:0000256" key="1">
    <source>
        <dbReference type="SAM" id="SignalP"/>
    </source>
</evidence>
<gene>
    <name evidence="3" type="ORF">BJ085DRAFT_30782</name>
</gene>
<keyword evidence="1" id="KW-0732">Signal</keyword>
<name>A0A4P9ZV22_9FUNG</name>
<evidence type="ECO:0000313" key="3">
    <source>
        <dbReference type="EMBL" id="RKP37417.1"/>
    </source>
</evidence>
<organism evidence="3 4">
    <name type="scientific">Dimargaris cristalligena</name>
    <dbReference type="NCBI Taxonomy" id="215637"/>
    <lineage>
        <taxon>Eukaryota</taxon>
        <taxon>Fungi</taxon>
        <taxon>Fungi incertae sedis</taxon>
        <taxon>Zoopagomycota</taxon>
        <taxon>Kickxellomycotina</taxon>
        <taxon>Dimargaritomycetes</taxon>
        <taxon>Dimargaritales</taxon>
        <taxon>Dimargaritaceae</taxon>
        <taxon>Dimargaris</taxon>
    </lineage>
</organism>
<evidence type="ECO:0000259" key="2">
    <source>
        <dbReference type="PROSITE" id="PS50181"/>
    </source>
</evidence>
<feature type="domain" description="F-box" evidence="2">
    <location>
        <begin position="25"/>
        <end position="72"/>
    </location>
</feature>
<dbReference type="EMBL" id="ML002498">
    <property type="protein sequence ID" value="RKP37417.1"/>
    <property type="molecule type" value="Genomic_DNA"/>
</dbReference>
<sequence>MRSLILFLSVPLAQLSLPVPAQPIIDPWEKLPKELRENVVGTLSLPDLVAAANVNLEWRATILEEPTRLNKLAETRFSANPLSYYSSGISDSEADQKLLEFSPLIGNLVRSIVVQSIHLSLSALCFDKLGNPVTGQFRAPPGATLPILTSAIQDFKPELEWLDKSAHIMKVNEGSAEVFDVFFPILGKIRTGDSENLAPMIKYVFSDTFSKSICRQLERWVPSRYIMFLAILRYANMPRTTPLSDVDHMADAFKIYLPAVIQRDISSTLGRAISTLVVQTNNFQQTMDTGRIIKFVDEETAQNYVGMDYTFNFGTASFAEESTETDFGPEHDVVDMPPPAPIQWEGPLPPIMPADMPGSSSMSQMTPVPIIIPETQNMAILVAEVQKRHELVEALSDPKFMSQPHDIIGYCAVEIGLVKRTLLPENWTTPTKERLVDQLKGPESEIPQLCSRLFTSNDYPIFLDTDGDASVRFYPYNSESTELSTPEELSTLPIEFGFIPVTNVATGEIFGEAPPGFQL</sequence>
<evidence type="ECO:0000313" key="4">
    <source>
        <dbReference type="Proteomes" id="UP000268162"/>
    </source>
</evidence>
<dbReference type="PROSITE" id="PS50181">
    <property type="entry name" value="FBOX"/>
    <property type="match status" value="1"/>
</dbReference>
<protein>
    <recommendedName>
        <fullName evidence="2">F-box domain-containing protein</fullName>
    </recommendedName>
</protein>
<feature type="signal peptide" evidence="1">
    <location>
        <begin position="1"/>
        <end position="21"/>
    </location>
</feature>
<feature type="chain" id="PRO_5020548867" description="F-box domain-containing protein" evidence="1">
    <location>
        <begin position="22"/>
        <end position="519"/>
    </location>
</feature>
<dbReference type="SUPFAM" id="SSF81383">
    <property type="entry name" value="F-box domain"/>
    <property type="match status" value="1"/>
</dbReference>
<reference evidence="4" key="1">
    <citation type="journal article" date="2018" name="Nat. Microbiol.">
        <title>Leveraging single-cell genomics to expand the fungal tree of life.</title>
        <authorList>
            <person name="Ahrendt S.R."/>
            <person name="Quandt C.A."/>
            <person name="Ciobanu D."/>
            <person name="Clum A."/>
            <person name="Salamov A."/>
            <person name="Andreopoulos B."/>
            <person name="Cheng J.F."/>
            <person name="Woyke T."/>
            <person name="Pelin A."/>
            <person name="Henrissat B."/>
            <person name="Reynolds N.K."/>
            <person name="Benny G.L."/>
            <person name="Smith M.E."/>
            <person name="James T.Y."/>
            <person name="Grigoriev I.V."/>
        </authorList>
    </citation>
    <scope>NUCLEOTIDE SEQUENCE [LARGE SCALE GENOMIC DNA]</scope>
    <source>
        <strain evidence="4">RSA 468</strain>
    </source>
</reference>
<dbReference type="InterPro" id="IPR036047">
    <property type="entry name" value="F-box-like_dom_sf"/>
</dbReference>
<dbReference type="AlphaFoldDB" id="A0A4P9ZV22"/>
<keyword evidence="4" id="KW-1185">Reference proteome</keyword>